<feature type="compositionally biased region" description="Polar residues" evidence="1">
    <location>
        <begin position="207"/>
        <end position="226"/>
    </location>
</feature>
<accession>A0A8S2VE92</accession>
<dbReference type="EMBL" id="CAJOBI010054770">
    <property type="protein sequence ID" value="CAF4388995.1"/>
    <property type="molecule type" value="Genomic_DNA"/>
</dbReference>
<name>A0A8S2VE92_9BILA</name>
<evidence type="ECO:0000313" key="3">
    <source>
        <dbReference type="Proteomes" id="UP000676336"/>
    </source>
</evidence>
<proteinExistence type="predicted"/>
<protein>
    <submittedName>
        <fullName evidence="2">Uncharacterized protein</fullName>
    </submittedName>
</protein>
<dbReference type="AlphaFoldDB" id="A0A8S2VE92"/>
<sequence>MADLPITVFFSSESCLQHFAKLAHGTLALGNQICFWWSIWSQIRPRQIQYSPTLFLNAQLVDNSFLDYTIVQSYDQEFALTYNQMFGKFPDVSIKYYCRYQRGLLLYHSLIYNRGEKSASYNVCVKVDNDGARSMFSYGQIFISNIYREMFNHGAGITPGHTRQFTTTTSNSLMTFDDDLDESNLENNEFDENNPWIRDVPLFSQPHRQSSVRRTNQNKNKGSYDTPQVKRRRIQDQVESISQDTLNESFNLIQSMLQDMNRKIDLLAQRVDDFGKKIDIVDKRLGGLARRVNKVIDIIFLLRLLHDLVK</sequence>
<dbReference type="Proteomes" id="UP000676336">
    <property type="component" value="Unassembled WGS sequence"/>
</dbReference>
<comment type="caution">
    <text evidence="2">The sequence shown here is derived from an EMBL/GenBank/DDBJ whole genome shotgun (WGS) entry which is preliminary data.</text>
</comment>
<reference evidence="2" key="1">
    <citation type="submission" date="2021-02" db="EMBL/GenBank/DDBJ databases">
        <authorList>
            <person name="Nowell W R."/>
        </authorList>
    </citation>
    <scope>NUCLEOTIDE SEQUENCE</scope>
</reference>
<feature type="region of interest" description="Disordered" evidence="1">
    <location>
        <begin position="207"/>
        <end position="232"/>
    </location>
</feature>
<gene>
    <name evidence="2" type="ORF">SMN809_LOCUS29920</name>
</gene>
<organism evidence="2 3">
    <name type="scientific">Rotaria magnacalcarata</name>
    <dbReference type="NCBI Taxonomy" id="392030"/>
    <lineage>
        <taxon>Eukaryota</taxon>
        <taxon>Metazoa</taxon>
        <taxon>Spiralia</taxon>
        <taxon>Gnathifera</taxon>
        <taxon>Rotifera</taxon>
        <taxon>Eurotatoria</taxon>
        <taxon>Bdelloidea</taxon>
        <taxon>Philodinida</taxon>
        <taxon>Philodinidae</taxon>
        <taxon>Rotaria</taxon>
    </lineage>
</organism>
<evidence type="ECO:0000256" key="1">
    <source>
        <dbReference type="SAM" id="MobiDB-lite"/>
    </source>
</evidence>
<evidence type="ECO:0000313" key="2">
    <source>
        <dbReference type="EMBL" id="CAF4388995.1"/>
    </source>
</evidence>